<organism evidence="3 4">
    <name type="scientific">Salarias fasciatus</name>
    <name type="common">Jewelled blenny</name>
    <name type="synonym">Blennius fasciatus</name>
    <dbReference type="NCBI Taxonomy" id="181472"/>
    <lineage>
        <taxon>Eukaryota</taxon>
        <taxon>Metazoa</taxon>
        <taxon>Chordata</taxon>
        <taxon>Craniata</taxon>
        <taxon>Vertebrata</taxon>
        <taxon>Euteleostomi</taxon>
        <taxon>Actinopterygii</taxon>
        <taxon>Neopterygii</taxon>
        <taxon>Teleostei</taxon>
        <taxon>Neoteleostei</taxon>
        <taxon>Acanthomorphata</taxon>
        <taxon>Ovalentaria</taxon>
        <taxon>Blenniimorphae</taxon>
        <taxon>Blenniiformes</taxon>
        <taxon>Blennioidei</taxon>
        <taxon>Blenniidae</taxon>
        <taxon>Salariinae</taxon>
        <taxon>Salarias</taxon>
    </lineage>
</organism>
<reference evidence="3" key="2">
    <citation type="submission" date="2025-08" db="UniProtKB">
        <authorList>
            <consortium name="Ensembl"/>
        </authorList>
    </citation>
    <scope>IDENTIFICATION</scope>
</reference>
<dbReference type="GO" id="GO:0002098">
    <property type="term" value="P:tRNA wobble uridine modification"/>
    <property type="evidence" value="ECO:0007669"/>
    <property type="project" value="TreeGrafter"/>
</dbReference>
<dbReference type="PANTHER" id="PTHR42714">
    <property type="entry name" value="TRNA MODIFICATION GTPASE GTPBP3"/>
    <property type="match status" value="1"/>
</dbReference>
<feature type="domain" description="MnmE helical" evidence="2">
    <location>
        <begin position="91"/>
        <end position="253"/>
    </location>
</feature>
<dbReference type="InterPro" id="IPR027417">
    <property type="entry name" value="P-loop_NTPase"/>
</dbReference>
<dbReference type="InterPro" id="IPR025867">
    <property type="entry name" value="MnmE_helical"/>
</dbReference>
<protein>
    <submittedName>
        <fullName evidence="3">GTP binding protein 3, mitochondrial</fullName>
    </submittedName>
</protein>
<dbReference type="CDD" id="cd04164">
    <property type="entry name" value="trmE"/>
    <property type="match status" value="1"/>
</dbReference>
<feature type="region of interest" description="Disordered" evidence="1">
    <location>
        <begin position="346"/>
        <end position="373"/>
    </location>
</feature>
<sequence>LPFLSCCDMQLLPHCSLLIEVSISDLCDTLHRHADPTFDPCMIACVCTSAYVVSRAFLHVRVCVCMCVCFAGSVSGMRPAEAGEFTRRAFQVEGLGDLIHAETEAQRRQALRQMSGDLGRLYQDWSRRLKRCLAHVEAFIDFSEDELIEDGVLNRADLSVQELQAEMLQHLKDERRGERLRSGIQVVIAGDTNAGKSSLLNTLCQRPAAIVSPIAGTTRDVVETALDIGGFPVLLSDTAGLRDSRDVVEREGVRRARERYKKAYLIQKKKSNVIYLFLINQINEKIFEQCLTSDLRTMVRVDKYFAVHTLEVMLWLTFNLNLPLANCSSAWRPSLSLSGTETATSLWQRRRPAGPHQPGPDHWTGRGRGDPGHHLKDLLHWKI</sequence>
<dbReference type="Pfam" id="PF12631">
    <property type="entry name" value="MnmE_helical"/>
    <property type="match status" value="1"/>
</dbReference>
<dbReference type="InParanoid" id="A0A672JNQ8"/>
<dbReference type="SUPFAM" id="SSF116878">
    <property type="entry name" value="TrmE connector domain"/>
    <property type="match status" value="1"/>
</dbReference>
<dbReference type="GO" id="GO:0005739">
    <property type="term" value="C:mitochondrion"/>
    <property type="evidence" value="ECO:0007669"/>
    <property type="project" value="TreeGrafter"/>
</dbReference>
<dbReference type="SUPFAM" id="SSF52540">
    <property type="entry name" value="P-loop containing nucleoside triphosphate hydrolases"/>
    <property type="match status" value="1"/>
</dbReference>
<keyword evidence="4" id="KW-1185">Reference proteome</keyword>
<dbReference type="GO" id="GO:0030488">
    <property type="term" value="P:tRNA methylation"/>
    <property type="evidence" value="ECO:0007669"/>
    <property type="project" value="TreeGrafter"/>
</dbReference>
<evidence type="ECO:0000259" key="2">
    <source>
        <dbReference type="Pfam" id="PF12631"/>
    </source>
</evidence>
<name>A0A672JNQ8_SALFA</name>
<dbReference type="InterPro" id="IPR027368">
    <property type="entry name" value="MnmE_dom2"/>
</dbReference>
<dbReference type="PANTHER" id="PTHR42714:SF2">
    <property type="entry name" value="TRNA MODIFICATION GTPASE GTPBP3, MITOCHONDRIAL"/>
    <property type="match status" value="1"/>
</dbReference>
<dbReference type="AlphaFoldDB" id="A0A672JNQ8"/>
<evidence type="ECO:0000256" key="1">
    <source>
        <dbReference type="SAM" id="MobiDB-lite"/>
    </source>
</evidence>
<evidence type="ECO:0000313" key="4">
    <source>
        <dbReference type="Proteomes" id="UP000472267"/>
    </source>
</evidence>
<reference evidence="3" key="1">
    <citation type="submission" date="2019-06" db="EMBL/GenBank/DDBJ databases">
        <authorList>
            <consortium name="Wellcome Sanger Institute Data Sharing"/>
        </authorList>
    </citation>
    <scope>NUCLEOTIDE SEQUENCE [LARGE SCALE GENOMIC DNA]</scope>
</reference>
<dbReference type="InterPro" id="IPR031168">
    <property type="entry name" value="G_TrmE"/>
</dbReference>
<proteinExistence type="predicted"/>
<dbReference type="GO" id="GO:0005525">
    <property type="term" value="F:GTP binding"/>
    <property type="evidence" value="ECO:0007669"/>
    <property type="project" value="InterPro"/>
</dbReference>
<dbReference type="Proteomes" id="UP000472267">
    <property type="component" value="Chromosome 23"/>
</dbReference>
<accession>A0A672JNQ8</accession>
<feature type="compositionally biased region" description="Basic and acidic residues" evidence="1">
    <location>
        <begin position="363"/>
        <end position="373"/>
    </location>
</feature>
<dbReference type="Gene3D" id="1.20.120.430">
    <property type="entry name" value="tRNA modification GTPase MnmE domain 2"/>
    <property type="match status" value="1"/>
</dbReference>
<evidence type="ECO:0000313" key="3">
    <source>
        <dbReference type="Ensembl" id="ENSSFAP00005055851.1"/>
    </source>
</evidence>
<reference evidence="3" key="3">
    <citation type="submission" date="2025-09" db="UniProtKB">
        <authorList>
            <consortium name="Ensembl"/>
        </authorList>
    </citation>
    <scope>IDENTIFICATION</scope>
</reference>
<dbReference type="Ensembl" id="ENSSFAT00005057555.1">
    <property type="protein sequence ID" value="ENSSFAP00005055851.1"/>
    <property type="gene ID" value="ENSSFAG00005026434.1"/>
</dbReference>